<evidence type="ECO:0000256" key="1">
    <source>
        <dbReference type="SAM" id="MobiDB-lite"/>
    </source>
</evidence>
<feature type="compositionally biased region" description="Basic and acidic residues" evidence="1">
    <location>
        <begin position="13"/>
        <end position="26"/>
    </location>
</feature>
<name>A0A9P8LGQ4_9PEZI</name>
<dbReference type="EMBL" id="JAGHQM010000156">
    <property type="protein sequence ID" value="KAH0564949.1"/>
    <property type="molecule type" value="Genomic_DNA"/>
</dbReference>
<keyword evidence="2" id="KW-0472">Membrane</keyword>
<evidence type="ECO:0000256" key="2">
    <source>
        <dbReference type="SAM" id="Phobius"/>
    </source>
</evidence>
<feature type="transmembrane region" description="Helical" evidence="2">
    <location>
        <begin position="76"/>
        <end position="98"/>
    </location>
</feature>
<dbReference type="Proteomes" id="UP000750711">
    <property type="component" value="Unassembled WGS sequence"/>
</dbReference>
<sequence>MSGTPAKFPAKKNLSETTRDPLRQEDPQFETIPATCLKGKHQKVGKKELEAVPPGISLHDAKVLRKVKRRAHHLDSALFSFLGVRFGWSSVIGIVPVIGDVLDMFMALTVIDACKTIEGGLNSRILIKMYLNIVFDLAIGLVPFLGDIADAMYKCNSRNAILLEKLLRKRGLLALEQHRARMKDDKVLQLRNPTRGHRTQEPVPVKVLPKTRRGNLFGFGGGGQDREPDIEMGNMRVKSLGGEVP</sequence>
<feature type="region of interest" description="Disordered" evidence="1">
    <location>
        <begin position="1"/>
        <end position="28"/>
    </location>
</feature>
<protein>
    <recommendedName>
        <fullName evidence="5">PH domain-containing protein</fullName>
    </recommendedName>
</protein>
<dbReference type="PANTHER" id="PTHR35519">
    <property type="entry name" value="MEMBRANE PROTEINS"/>
    <property type="match status" value="1"/>
</dbReference>
<evidence type="ECO:0000313" key="4">
    <source>
        <dbReference type="Proteomes" id="UP000750711"/>
    </source>
</evidence>
<dbReference type="InterPro" id="IPR025187">
    <property type="entry name" value="DUF4112"/>
</dbReference>
<proteinExistence type="predicted"/>
<evidence type="ECO:0000313" key="3">
    <source>
        <dbReference type="EMBL" id="KAH0564949.1"/>
    </source>
</evidence>
<feature type="region of interest" description="Disordered" evidence="1">
    <location>
        <begin position="218"/>
        <end position="245"/>
    </location>
</feature>
<keyword evidence="4" id="KW-1185">Reference proteome</keyword>
<keyword evidence="2" id="KW-0812">Transmembrane</keyword>
<evidence type="ECO:0008006" key="5">
    <source>
        <dbReference type="Google" id="ProtNLM"/>
    </source>
</evidence>
<accession>A0A9P8LGQ4</accession>
<comment type="caution">
    <text evidence="3">The sequence shown here is derived from an EMBL/GenBank/DDBJ whole genome shotgun (WGS) entry which is preliminary data.</text>
</comment>
<keyword evidence="2" id="KW-1133">Transmembrane helix</keyword>
<gene>
    <name evidence="3" type="ORF">GP486_001657</name>
</gene>
<reference evidence="3" key="1">
    <citation type="submission" date="2021-03" db="EMBL/GenBank/DDBJ databases">
        <title>Comparative genomics and phylogenomic investigation of the class Geoglossomycetes provide insights into ecological specialization and systematics.</title>
        <authorList>
            <person name="Melie T."/>
            <person name="Pirro S."/>
            <person name="Miller A.N."/>
            <person name="Quandt A."/>
        </authorList>
    </citation>
    <scope>NUCLEOTIDE SEQUENCE</scope>
    <source>
        <strain evidence="3">CAQ_001_2017</strain>
    </source>
</reference>
<dbReference type="PANTHER" id="PTHR35519:SF2">
    <property type="entry name" value="PH DOMAIN PROTEIN"/>
    <property type="match status" value="1"/>
</dbReference>
<dbReference type="Pfam" id="PF13430">
    <property type="entry name" value="DUF4112"/>
    <property type="match status" value="1"/>
</dbReference>
<dbReference type="AlphaFoldDB" id="A0A9P8LGQ4"/>
<organism evidence="3 4">
    <name type="scientific">Trichoglossum hirsutum</name>
    <dbReference type="NCBI Taxonomy" id="265104"/>
    <lineage>
        <taxon>Eukaryota</taxon>
        <taxon>Fungi</taxon>
        <taxon>Dikarya</taxon>
        <taxon>Ascomycota</taxon>
        <taxon>Pezizomycotina</taxon>
        <taxon>Geoglossomycetes</taxon>
        <taxon>Geoglossales</taxon>
        <taxon>Geoglossaceae</taxon>
        <taxon>Trichoglossum</taxon>
    </lineage>
</organism>